<keyword evidence="3" id="KW-1185">Reference proteome</keyword>
<proteinExistence type="predicted"/>
<gene>
    <name evidence="2" type="ORF">BDW59DRAFT_164549</name>
</gene>
<evidence type="ECO:0000313" key="2">
    <source>
        <dbReference type="EMBL" id="KAL2820855.1"/>
    </source>
</evidence>
<dbReference type="Pfam" id="PF20237">
    <property type="entry name" value="DUF6594"/>
    <property type="match status" value="1"/>
</dbReference>
<dbReference type="Proteomes" id="UP001610335">
    <property type="component" value="Unassembled WGS sequence"/>
</dbReference>
<dbReference type="InterPro" id="IPR046529">
    <property type="entry name" value="DUF6594"/>
</dbReference>
<organism evidence="2 3">
    <name type="scientific">Aspergillus cavernicola</name>
    <dbReference type="NCBI Taxonomy" id="176166"/>
    <lineage>
        <taxon>Eukaryota</taxon>
        <taxon>Fungi</taxon>
        <taxon>Dikarya</taxon>
        <taxon>Ascomycota</taxon>
        <taxon>Pezizomycotina</taxon>
        <taxon>Eurotiomycetes</taxon>
        <taxon>Eurotiomycetidae</taxon>
        <taxon>Eurotiales</taxon>
        <taxon>Aspergillaceae</taxon>
        <taxon>Aspergillus</taxon>
        <taxon>Aspergillus subgen. Nidulantes</taxon>
    </lineage>
</organism>
<reference evidence="2 3" key="1">
    <citation type="submission" date="2024-07" db="EMBL/GenBank/DDBJ databases">
        <title>Section-level genome sequencing and comparative genomics of Aspergillus sections Usti and Cavernicolus.</title>
        <authorList>
            <consortium name="Lawrence Berkeley National Laboratory"/>
            <person name="Nybo J.L."/>
            <person name="Vesth T.C."/>
            <person name="Theobald S."/>
            <person name="Frisvad J.C."/>
            <person name="Larsen T.O."/>
            <person name="Kjaerboelling I."/>
            <person name="Rothschild-Mancinelli K."/>
            <person name="Lyhne E.K."/>
            <person name="Kogle M.E."/>
            <person name="Barry K."/>
            <person name="Clum A."/>
            <person name="Na H."/>
            <person name="Ledsgaard L."/>
            <person name="Lin J."/>
            <person name="Lipzen A."/>
            <person name="Kuo A."/>
            <person name="Riley R."/>
            <person name="Mondo S."/>
            <person name="LaButti K."/>
            <person name="Haridas S."/>
            <person name="Pangalinan J."/>
            <person name="Salamov A.A."/>
            <person name="Simmons B.A."/>
            <person name="Magnuson J.K."/>
            <person name="Chen J."/>
            <person name="Drula E."/>
            <person name="Henrissat B."/>
            <person name="Wiebenga A."/>
            <person name="Lubbers R.J."/>
            <person name="Gomes A.C."/>
            <person name="Makela M.R."/>
            <person name="Stajich J."/>
            <person name="Grigoriev I.V."/>
            <person name="Mortensen U.H."/>
            <person name="De vries R.P."/>
            <person name="Baker S.E."/>
            <person name="Andersen M.R."/>
        </authorList>
    </citation>
    <scope>NUCLEOTIDE SEQUENCE [LARGE SCALE GENOMIC DNA]</scope>
    <source>
        <strain evidence="2 3">CBS 600.67</strain>
    </source>
</reference>
<evidence type="ECO:0000313" key="3">
    <source>
        <dbReference type="Proteomes" id="UP001610335"/>
    </source>
</evidence>
<name>A0ABR4HZC6_9EURO</name>
<comment type="caution">
    <text evidence="2">The sequence shown here is derived from an EMBL/GenBank/DDBJ whole genome shotgun (WGS) entry which is preliminary data.</text>
</comment>
<sequence length="120" mass="13710">MAKHFDTLHMRNILYLQDVITKIEACISALDDAETCQTFLSSRQHDGNAERQRLGNLNQLLENVGVKASVRNRVLMKKPLIRSESRIFLELDDEADIEASVLLCFNLSLIMLWDFSALCL</sequence>
<dbReference type="EMBL" id="JBFXLS010000068">
    <property type="protein sequence ID" value="KAL2820855.1"/>
    <property type="molecule type" value="Genomic_DNA"/>
</dbReference>
<evidence type="ECO:0000259" key="1">
    <source>
        <dbReference type="Pfam" id="PF20237"/>
    </source>
</evidence>
<protein>
    <recommendedName>
        <fullName evidence="1">DUF6594 domain-containing protein</fullName>
    </recommendedName>
</protein>
<feature type="domain" description="DUF6594" evidence="1">
    <location>
        <begin position="3"/>
        <end position="63"/>
    </location>
</feature>
<accession>A0ABR4HZC6</accession>